<protein>
    <recommendedName>
        <fullName evidence="1">Peptidase S24/S26A/S26B/S26C domain-containing protein</fullName>
    </recommendedName>
</protein>
<proteinExistence type="predicted"/>
<reference evidence="2" key="1">
    <citation type="submission" date="2022-02" db="EMBL/GenBank/DDBJ databases">
        <title>Coral-associated bacteria.</title>
        <authorList>
            <person name="Tang K."/>
            <person name="Wang X."/>
        </authorList>
    </citation>
    <scope>NUCLEOTIDE SEQUENCE</scope>
    <source>
        <strain evidence="2">SCSIO 43006</strain>
    </source>
</reference>
<dbReference type="InterPro" id="IPR036286">
    <property type="entry name" value="LexA/Signal_pep-like_sf"/>
</dbReference>
<keyword evidence="3" id="KW-1185">Reference proteome</keyword>
<evidence type="ECO:0000259" key="1">
    <source>
        <dbReference type="Pfam" id="PF00717"/>
    </source>
</evidence>
<dbReference type="Proteomes" id="UP001055658">
    <property type="component" value="Chromosome"/>
</dbReference>
<evidence type="ECO:0000313" key="3">
    <source>
        <dbReference type="Proteomes" id="UP001055658"/>
    </source>
</evidence>
<dbReference type="EMBL" id="CP092418">
    <property type="protein sequence ID" value="USD19929.1"/>
    <property type="molecule type" value="Genomic_DNA"/>
</dbReference>
<sequence>MKLTPLYGSGVSCGFPSPADDYKEEALSLDDHLITSGPTTFMARANGDSMQGVGIFDRDILIIPGESRRFSILAPYVLLC</sequence>
<feature type="domain" description="Peptidase S24/S26A/S26B/S26C" evidence="1">
    <location>
        <begin position="5"/>
        <end position="64"/>
    </location>
</feature>
<dbReference type="SUPFAM" id="SSF51306">
    <property type="entry name" value="LexA/Signal peptidase"/>
    <property type="match status" value="1"/>
</dbReference>
<accession>A0ABY4VD79</accession>
<evidence type="ECO:0000313" key="2">
    <source>
        <dbReference type="EMBL" id="USD19929.1"/>
    </source>
</evidence>
<dbReference type="InterPro" id="IPR015927">
    <property type="entry name" value="Peptidase_S24_S26A/B/C"/>
</dbReference>
<dbReference type="Pfam" id="PF00717">
    <property type="entry name" value="Peptidase_S24"/>
    <property type="match status" value="1"/>
</dbReference>
<organism evidence="2 3">
    <name type="scientific">Microbulbifer variabilis</name>
    <dbReference type="NCBI Taxonomy" id="266805"/>
    <lineage>
        <taxon>Bacteria</taxon>
        <taxon>Pseudomonadati</taxon>
        <taxon>Pseudomonadota</taxon>
        <taxon>Gammaproteobacteria</taxon>
        <taxon>Cellvibrionales</taxon>
        <taxon>Microbulbiferaceae</taxon>
        <taxon>Microbulbifer</taxon>
    </lineage>
</organism>
<dbReference type="RefSeq" id="WP_252082019.1">
    <property type="nucleotide sequence ID" value="NZ_CP092418.1"/>
</dbReference>
<dbReference type="Gene3D" id="2.10.109.10">
    <property type="entry name" value="Umud Fragment, subunit A"/>
    <property type="match status" value="1"/>
</dbReference>
<name>A0ABY4VD79_9GAMM</name>
<gene>
    <name evidence="2" type="ORF">MJO52_12660</name>
</gene>